<dbReference type="AlphaFoldDB" id="A0AAV2EAJ4"/>
<protein>
    <submittedName>
        <fullName evidence="2">Uncharacterized protein</fullName>
    </submittedName>
</protein>
<dbReference type="Proteomes" id="UP001497516">
    <property type="component" value="Chromosome 4"/>
</dbReference>
<keyword evidence="3" id="KW-1185">Reference proteome</keyword>
<reference evidence="2 3" key="1">
    <citation type="submission" date="2024-04" db="EMBL/GenBank/DDBJ databases">
        <authorList>
            <person name="Fracassetti M."/>
        </authorList>
    </citation>
    <scope>NUCLEOTIDE SEQUENCE [LARGE SCALE GENOMIC DNA]</scope>
</reference>
<evidence type="ECO:0000313" key="2">
    <source>
        <dbReference type="EMBL" id="CAL1382757.1"/>
    </source>
</evidence>
<feature type="region of interest" description="Disordered" evidence="1">
    <location>
        <begin position="1"/>
        <end position="21"/>
    </location>
</feature>
<dbReference type="EMBL" id="OZ034817">
    <property type="protein sequence ID" value="CAL1382757.1"/>
    <property type="molecule type" value="Genomic_DNA"/>
</dbReference>
<evidence type="ECO:0000256" key="1">
    <source>
        <dbReference type="SAM" id="MobiDB-lite"/>
    </source>
</evidence>
<proteinExistence type="predicted"/>
<organism evidence="2 3">
    <name type="scientific">Linum trigynum</name>
    <dbReference type="NCBI Taxonomy" id="586398"/>
    <lineage>
        <taxon>Eukaryota</taxon>
        <taxon>Viridiplantae</taxon>
        <taxon>Streptophyta</taxon>
        <taxon>Embryophyta</taxon>
        <taxon>Tracheophyta</taxon>
        <taxon>Spermatophyta</taxon>
        <taxon>Magnoliopsida</taxon>
        <taxon>eudicotyledons</taxon>
        <taxon>Gunneridae</taxon>
        <taxon>Pentapetalae</taxon>
        <taxon>rosids</taxon>
        <taxon>fabids</taxon>
        <taxon>Malpighiales</taxon>
        <taxon>Linaceae</taxon>
        <taxon>Linum</taxon>
    </lineage>
</organism>
<gene>
    <name evidence="2" type="ORF">LTRI10_LOCUS24067</name>
</gene>
<name>A0AAV2EAJ4_9ROSI</name>
<sequence>MYKTQLEPKEKEKNRSNKKAPEHLQVTIKFTGAIQDYIQENIQGKVIGRVSLQQQRFVKKSIKNNVNEFVNSVKVKTYFIIHY</sequence>
<accession>A0AAV2EAJ4</accession>
<evidence type="ECO:0000313" key="3">
    <source>
        <dbReference type="Proteomes" id="UP001497516"/>
    </source>
</evidence>